<feature type="transmembrane region" description="Helical" evidence="1">
    <location>
        <begin position="6"/>
        <end position="24"/>
    </location>
</feature>
<sequence>MGPTSAIVMFAVIWWMIFLIVLPLRNVSQGEAGVVVPGTHKSAPADVKIGRKAKVTTVWAIGIWIVFASIIWSGAITLQDIDWFDRMERGQPLVQPG</sequence>
<feature type="transmembrane region" description="Helical" evidence="1">
    <location>
        <begin position="58"/>
        <end position="78"/>
    </location>
</feature>
<keyword evidence="1" id="KW-0472">Membrane</keyword>
<dbReference type="RefSeq" id="WP_089902639.1">
    <property type="nucleotide sequence ID" value="NZ_FOCI01000011.1"/>
</dbReference>
<dbReference type="Proteomes" id="UP000199585">
    <property type="component" value="Unassembled WGS sequence"/>
</dbReference>
<evidence type="ECO:0000313" key="2">
    <source>
        <dbReference type="EMBL" id="SEN22535.1"/>
    </source>
</evidence>
<keyword evidence="3" id="KW-1185">Reference proteome</keyword>
<protein>
    <submittedName>
        <fullName evidence="2">Predicted secreted protein</fullName>
    </submittedName>
</protein>
<keyword evidence="1" id="KW-1133">Transmembrane helix</keyword>
<evidence type="ECO:0000313" key="3">
    <source>
        <dbReference type="Proteomes" id="UP000199585"/>
    </source>
</evidence>
<keyword evidence="1" id="KW-0812">Transmembrane</keyword>
<dbReference type="STRING" id="245187.SAMN04488003_11190"/>
<dbReference type="AlphaFoldDB" id="A0A1H8ESS4"/>
<accession>A0A1H8ESS4</accession>
<dbReference type="OrthoDB" id="9804637at2"/>
<proteinExistence type="predicted"/>
<name>A0A1H8ESS4_9RHOB</name>
<evidence type="ECO:0000256" key="1">
    <source>
        <dbReference type="SAM" id="Phobius"/>
    </source>
</evidence>
<reference evidence="2 3" key="1">
    <citation type="submission" date="2016-10" db="EMBL/GenBank/DDBJ databases">
        <authorList>
            <person name="de Groot N.N."/>
        </authorList>
    </citation>
    <scope>NUCLEOTIDE SEQUENCE [LARGE SCALE GENOMIC DNA]</scope>
    <source>
        <strain evidence="2 3">DSM 16213</strain>
    </source>
</reference>
<gene>
    <name evidence="2" type="ORF">SAMN04488003_11190</name>
</gene>
<dbReference type="Pfam" id="PF07330">
    <property type="entry name" value="DUF1467"/>
    <property type="match status" value="1"/>
</dbReference>
<dbReference type="EMBL" id="FOCI01000011">
    <property type="protein sequence ID" value="SEN22535.1"/>
    <property type="molecule type" value="Genomic_DNA"/>
</dbReference>
<dbReference type="InterPro" id="IPR009935">
    <property type="entry name" value="DUF1467"/>
</dbReference>
<organism evidence="2 3">
    <name type="scientific">Loktanella fryxellensis</name>
    <dbReference type="NCBI Taxonomy" id="245187"/>
    <lineage>
        <taxon>Bacteria</taxon>
        <taxon>Pseudomonadati</taxon>
        <taxon>Pseudomonadota</taxon>
        <taxon>Alphaproteobacteria</taxon>
        <taxon>Rhodobacterales</taxon>
        <taxon>Roseobacteraceae</taxon>
        <taxon>Loktanella</taxon>
    </lineage>
</organism>